<sequence>MIKQDKNPYMDKFVVGVDFGTATTGLALGKNGAVSPVSSIELQDKLYAVSQVCKLARENKAALIVIGLPLTELGKETGQSIEVRRFAKLIATRIGTPVRFVNEHGTTEEAEDKAIEDGLPRKVRRKVDSISAAIILKRFFADEGLD</sequence>
<dbReference type="EMBL" id="LCJU01000002">
    <property type="protein sequence ID" value="KKT85144.1"/>
    <property type="molecule type" value="Genomic_DNA"/>
</dbReference>
<keyword evidence="4 5" id="KW-0378">Hydrolase</keyword>
<comment type="caution">
    <text evidence="7">The sequence shown here is derived from an EMBL/GenBank/DDBJ whole genome shotgun (WGS) entry which is preliminary data.</text>
</comment>
<comment type="subcellular location">
    <subcellularLocation>
        <location evidence="5">Cytoplasm</location>
    </subcellularLocation>
</comment>
<accession>A0A0G1NLS4</accession>
<dbReference type="Gene3D" id="3.30.420.140">
    <property type="entry name" value="YqgF/RNase H-like domain"/>
    <property type="match status" value="1"/>
</dbReference>
<organism evidence="7 8">
    <name type="scientific">candidate division WWE3 bacterium GW2011_GWC2_44_9</name>
    <dbReference type="NCBI Taxonomy" id="1619125"/>
    <lineage>
        <taxon>Bacteria</taxon>
        <taxon>Katanobacteria</taxon>
    </lineage>
</organism>
<comment type="similarity">
    <text evidence="5">Belongs to the YqgF HJR family.</text>
</comment>
<feature type="domain" description="YqgF/RNase H-like" evidence="6">
    <location>
        <begin position="12"/>
        <end position="110"/>
    </location>
</feature>
<dbReference type="GO" id="GO:0005737">
    <property type="term" value="C:cytoplasm"/>
    <property type="evidence" value="ECO:0007669"/>
    <property type="project" value="UniProtKB-SubCell"/>
</dbReference>
<keyword evidence="1 5" id="KW-0963">Cytoplasm</keyword>
<dbReference type="EC" id="3.1.-.-" evidence="5"/>
<evidence type="ECO:0000259" key="6">
    <source>
        <dbReference type="SMART" id="SM00732"/>
    </source>
</evidence>
<dbReference type="PANTHER" id="PTHR33317">
    <property type="entry name" value="POLYNUCLEOTIDYL TRANSFERASE, RIBONUCLEASE H-LIKE SUPERFAMILY PROTEIN"/>
    <property type="match status" value="1"/>
</dbReference>
<dbReference type="Pfam" id="PF03652">
    <property type="entry name" value="RuvX"/>
    <property type="match status" value="1"/>
</dbReference>
<dbReference type="HAMAP" id="MF_00651">
    <property type="entry name" value="Nuclease_YqgF"/>
    <property type="match status" value="1"/>
</dbReference>
<dbReference type="NCBIfam" id="TIGR00250">
    <property type="entry name" value="RNAse_H_YqgF"/>
    <property type="match status" value="1"/>
</dbReference>
<evidence type="ECO:0000256" key="4">
    <source>
        <dbReference type="ARBA" id="ARBA00022801"/>
    </source>
</evidence>
<reference evidence="7 8" key="1">
    <citation type="journal article" date="2015" name="Nature">
        <title>rRNA introns, odd ribosomes, and small enigmatic genomes across a large radiation of phyla.</title>
        <authorList>
            <person name="Brown C.T."/>
            <person name="Hug L.A."/>
            <person name="Thomas B.C."/>
            <person name="Sharon I."/>
            <person name="Castelle C.J."/>
            <person name="Singh A."/>
            <person name="Wilkins M.J."/>
            <person name="Williams K.H."/>
            <person name="Banfield J.F."/>
        </authorList>
    </citation>
    <scope>NUCLEOTIDE SEQUENCE [LARGE SCALE GENOMIC DNA]</scope>
</reference>
<evidence type="ECO:0000256" key="2">
    <source>
        <dbReference type="ARBA" id="ARBA00022517"/>
    </source>
</evidence>
<evidence type="ECO:0000256" key="1">
    <source>
        <dbReference type="ARBA" id="ARBA00022490"/>
    </source>
</evidence>
<dbReference type="InterPro" id="IPR006641">
    <property type="entry name" value="YqgF/RNaseH-like_dom"/>
</dbReference>
<proteinExistence type="inferred from homology"/>
<evidence type="ECO:0000256" key="3">
    <source>
        <dbReference type="ARBA" id="ARBA00022722"/>
    </source>
</evidence>
<dbReference type="InterPro" id="IPR012337">
    <property type="entry name" value="RNaseH-like_sf"/>
</dbReference>
<dbReference type="AlphaFoldDB" id="A0A0G1NLS4"/>
<evidence type="ECO:0000313" key="8">
    <source>
        <dbReference type="Proteomes" id="UP000034504"/>
    </source>
</evidence>
<comment type="function">
    <text evidence="5">Could be a nuclease involved in processing of the 5'-end of pre-16S rRNA.</text>
</comment>
<dbReference type="CDD" id="cd16964">
    <property type="entry name" value="YqgF"/>
    <property type="match status" value="1"/>
</dbReference>
<gene>
    <name evidence="7" type="ORF">UW82_C0002G0014</name>
</gene>
<keyword evidence="3 5" id="KW-0540">Nuclease</keyword>
<protein>
    <recommendedName>
        <fullName evidence="5">Putative pre-16S rRNA nuclease</fullName>
        <ecNumber evidence="5">3.1.-.-</ecNumber>
    </recommendedName>
</protein>
<dbReference type="PANTHER" id="PTHR33317:SF4">
    <property type="entry name" value="POLYNUCLEOTIDYL TRANSFERASE, RIBONUCLEASE H-LIKE SUPERFAMILY PROTEIN"/>
    <property type="match status" value="1"/>
</dbReference>
<dbReference type="SMART" id="SM00732">
    <property type="entry name" value="YqgFc"/>
    <property type="match status" value="1"/>
</dbReference>
<dbReference type="SUPFAM" id="SSF53098">
    <property type="entry name" value="Ribonuclease H-like"/>
    <property type="match status" value="1"/>
</dbReference>
<keyword evidence="2 5" id="KW-0690">Ribosome biogenesis</keyword>
<dbReference type="GO" id="GO:0004518">
    <property type="term" value="F:nuclease activity"/>
    <property type="evidence" value="ECO:0007669"/>
    <property type="project" value="UniProtKB-KW"/>
</dbReference>
<dbReference type="GO" id="GO:0000967">
    <property type="term" value="P:rRNA 5'-end processing"/>
    <property type="evidence" value="ECO:0007669"/>
    <property type="project" value="UniProtKB-UniRule"/>
</dbReference>
<dbReference type="InterPro" id="IPR037027">
    <property type="entry name" value="YqgF/RNaseH-like_dom_sf"/>
</dbReference>
<dbReference type="InterPro" id="IPR005227">
    <property type="entry name" value="YqgF"/>
</dbReference>
<dbReference type="Proteomes" id="UP000034504">
    <property type="component" value="Unassembled WGS sequence"/>
</dbReference>
<dbReference type="GO" id="GO:0016788">
    <property type="term" value="F:hydrolase activity, acting on ester bonds"/>
    <property type="evidence" value="ECO:0007669"/>
    <property type="project" value="UniProtKB-UniRule"/>
</dbReference>
<name>A0A0G1NLS4_UNCKA</name>
<evidence type="ECO:0000256" key="5">
    <source>
        <dbReference type="HAMAP-Rule" id="MF_00651"/>
    </source>
</evidence>
<evidence type="ECO:0000313" key="7">
    <source>
        <dbReference type="EMBL" id="KKT85144.1"/>
    </source>
</evidence>